<dbReference type="EMBL" id="OCTN01000001">
    <property type="protein sequence ID" value="SOH93077.1"/>
    <property type="molecule type" value="Genomic_DNA"/>
</dbReference>
<evidence type="ECO:0000313" key="3">
    <source>
        <dbReference type="EMBL" id="SOH93077.1"/>
    </source>
</evidence>
<gene>
    <name evidence="3" type="ORF">SAMN06273572_101931</name>
</gene>
<keyword evidence="4" id="KW-1185">Reference proteome</keyword>
<name>A0A2C9CPC2_9RHOB</name>
<feature type="domain" description="Glycosyltransferase 2-like" evidence="2">
    <location>
        <begin position="6"/>
        <end position="151"/>
    </location>
</feature>
<dbReference type="SUPFAM" id="SSF53448">
    <property type="entry name" value="Nucleotide-diphospho-sugar transferases"/>
    <property type="match status" value="1"/>
</dbReference>
<dbReference type="AlphaFoldDB" id="A0A2C9CPC2"/>
<sequence>MRPSVSVVVVNRGREWSLSLTLQALKRQRGITAEIIVVSDAPAPRDLSVTWLRHADANISSARNAGLVASKGEIIAFCDDDAIPEPDWLLQLSAAFDAPVIGAVGGPVLGGNGVRVQWGETRFDRAGRDSPDGPYVKLHGTNMALRRTAIAAIGGFDTRFAYYLDETDMLLRLVQAGWRNKWTVGALVHHAAHSNAVRGAGSTIDGFRQLGRSVAAFTLSHADEGEAALAAQHLQQVQWHRLRKMHDIGFLSGTGFARRLEAVEHGLQTPAPRATQVSIPTAHATPPSPPADRPRIALAPRMIDRRTAKSVARDLNQKGFDVTLITQTWLNRPMRVRWCHDGYFHHRGGLFRDGNHVPKWNRAVMWELIRTDAHRRYTHLILGKRRGGGEIFDLGQKPIDQSSINRNNKLETVARFDANLIFDALQHQVARC</sequence>
<dbReference type="GO" id="GO:0016740">
    <property type="term" value="F:transferase activity"/>
    <property type="evidence" value="ECO:0007669"/>
    <property type="project" value="UniProtKB-KW"/>
</dbReference>
<dbReference type="RefSeq" id="WP_180955879.1">
    <property type="nucleotide sequence ID" value="NZ_OCTN01000001.1"/>
</dbReference>
<evidence type="ECO:0000259" key="2">
    <source>
        <dbReference type="Pfam" id="PF00535"/>
    </source>
</evidence>
<organism evidence="3 4">
    <name type="scientific">Pontivivens marinum</name>
    <dbReference type="NCBI Taxonomy" id="1690039"/>
    <lineage>
        <taxon>Bacteria</taxon>
        <taxon>Pseudomonadati</taxon>
        <taxon>Pseudomonadota</taxon>
        <taxon>Alphaproteobacteria</taxon>
        <taxon>Rhodobacterales</taxon>
        <taxon>Paracoccaceae</taxon>
        <taxon>Pontivivens</taxon>
    </lineage>
</organism>
<feature type="region of interest" description="Disordered" evidence="1">
    <location>
        <begin position="270"/>
        <end position="295"/>
    </location>
</feature>
<reference evidence="4" key="1">
    <citation type="submission" date="2017-09" db="EMBL/GenBank/DDBJ databases">
        <authorList>
            <person name="Varghese N."/>
            <person name="Submissions S."/>
        </authorList>
    </citation>
    <scope>NUCLEOTIDE SEQUENCE [LARGE SCALE GENOMIC DNA]</scope>
    <source>
        <strain evidence="4">C7</strain>
    </source>
</reference>
<dbReference type="InterPro" id="IPR050834">
    <property type="entry name" value="Glycosyltransf_2"/>
</dbReference>
<dbReference type="Proteomes" id="UP000220034">
    <property type="component" value="Unassembled WGS sequence"/>
</dbReference>
<accession>A0A2C9CPC2</accession>
<dbReference type="Gene3D" id="3.90.550.10">
    <property type="entry name" value="Spore Coat Polysaccharide Biosynthesis Protein SpsA, Chain A"/>
    <property type="match status" value="1"/>
</dbReference>
<keyword evidence="3" id="KW-0808">Transferase</keyword>
<proteinExistence type="predicted"/>
<dbReference type="Pfam" id="PF00535">
    <property type="entry name" value="Glycos_transf_2"/>
    <property type="match status" value="1"/>
</dbReference>
<dbReference type="InterPro" id="IPR001173">
    <property type="entry name" value="Glyco_trans_2-like"/>
</dbReference>
<dbReference type="PANTHER" id="PTHR43685:SF2">
    <property type="entry name" value="GLYCOSYLTRANSFERASE 2-LIKE DOMAIN-CONTAINING PROTEIN"/>
    <property type="match status" value="1"/>
</dbReference>
<evidence type="ECO:0000256" key="1">
    <source>
        <dbReference type="SAM" id="MobiDB-lite"/>
    </source>
</evidence>
<dbReference type="PANTHER" id="PTHR43685">
    <property type="entry name" value="GLYCOSYLTRANSFERASE"/>
    <property type="match status" value="1"/>
</dbReference>
<evidence type="ECO:0000313" key="4">
    <source>
        <dbReference type="Proteomes" id="UP000220034"/>
    </source>
</evidence>
<protein>
    <submittedName>
        <fullName evidence="3">Glycosyltransferase, GT2 family</fullName>
    </submittedName>
</protein>
<dbReference type="InterPro" id="IPR029044">
    <property type="entry name" value="Nucleotide-diphossugar_trans"/>
</dbReference>